<proteinExistence type="inferred from homology"/>
<dbReference type="EMBL" id="JAVIIV010000020">
    <property type="protein sequence ID" value="MDX8488536.1"/>
    <property type="molecule type" value="Genomic_DNA"/>
</dbReference>
<dbReference type="PROSITE" id="PS50893">
    <property type="entry name" value="ABC_TRANSPORTER_2"/>
    <property type="match status" value="1"/>
</dbReference>
<evidence type="ECO:0000256" key="3">
    <source>
        <dbReference type="ARBA" id="ARBA00022741"/>
    </source>
</evidence>
<sequence length="344" mass="37830">MNALELDSVRRAYGGVVAVDNVSIDVKRGEFVTLLGPSGSGKTSTLRLIGGFERPDAGAIRINGIRIDHLPAYQRDTTTIFQSGALFPHKTVAENVAYGLRMRGVAKADIAPRVKQALEVVRLSGYEQRYPAQLSGGQKQRVALARAMVVRPAILLFDEPLSALDLSLRLQLRAEIKRLHEEIGFSAIYVTHDQGEAMAMSSRIAVMRGGRIEQIDRPEKVFGEPANEFVYTFIGESCCLKARIVAGGAADSDGEPIDLRLSNPPGDGAWRLYIRPSRMHLGRADMPNGLKARLDFTEFLGDVHRYHFKAAKLELFVDHPGAVAHRPGDLVDIGWQTADMIAYQ</sequence>
<dbReference type="InterPro" id="IPR050093">
    <property type="entry name" value="ABC_SmlMolc_Importer"/>
</dbReference>
<dbReference type="SUPFAM" id="SSF52540">
    <property type="entry name" value="P-loop containing nucleoside triphosphate hydrolases"/>
    <property type="match status" value="1"/>
</dbReference>
<dbReference type="PROSITE" id="PS00211">
    <property type="entry name" value="ABC_TRANSPORTER_1"/>
    <property type="match status" value="1"/>
</dbReference>
<organism evidence="6 7">
    <name type="scientific">Mesorhizobium humile</name>
    <dbReference type="NCBI Taxonomy" id="3072313"/>
    <lineage>
        <taxon>Bacteria</taxon>
        <taxon>Pseudomonadati</taxon>
        <taxon>Pseudomonadota</taxon>
        <taxon>Alphaproteobacteria</taxon>
        <taxon>Hyphomicrobiales</taxon>
        <taxon>Phyllobacteriaceae</taxon>
        <taxon>Mesorhizobium</taxon>
    </lineage>
</organism>
<keyword evidence="2" id="KW-0813">Transport</keyword>
<dbReference type="InterPro" id="IPR003593">
    <property type="entry name" value="AAA+_ATPase"/>
</dbReference>
<evidence type="ECO:0000313" key="6">
    <source>
        <dbReference type="EMBL" id="MDX8488536.1"/>
    </source>
</evidence>
<accession>A0ABU4YNF8</accession>
<dbReference type="Pfam" id="PF08402">
    <property type="entry name" value="TOBE_2"/>
    <property type="match status" value="1"/>
</dbReference>
<keyword evidence="3" id="KW-0547">Nucleotide-binding</keyword>
<dbReference type="InterPro" id="IPR013611">
    <property type="entry name" value="Transp-assoc_OB_typ2"/>
</dbReference>
<feature type="domain" description="ABC transporter" evidence="5">
    <location>
        <begin position="4"/>
        <end position="234"/>
    </location>
</feature>
<dbReference type="Proteomes" id="UP001280156">
    <property type="component" value="Unassembled WGS sequence"/>
</dbReference>
<dbReference type="InterPro" id="IPR027417">
    <property type="entry name" value="P-loop_NTPase"/>
</dbReference>
<dbReference type="Pfam" id="PF00005">
    <property type="entry name" value="ABC_tran"/>
    <property type="match status" value="1"/>
</dbReference>
<keyword evidence="7" id="KW-1185">Reference proteome</keyword>
<dbReference type="Gene3D" id="3.40.50.300">
    <property type="entry name" value="P-loop containing nucleotide triphosphate hydrolases"/>
    <property type="match status" value="1"/>
</dbReference>
<dbReference type="InterPro" id="IPR008995">
    <property type="entry name" value="Mo/tungstate-bd_C_term_dom"/>
</dbReference>
<dbReference type="InterPro" id="IPR003439">
    <property type="entry name" value="ABC_transporter-like_ATP-bd"/>
</dbReference>
<evidence type="ECO:0000256" key="1">
    <source>
        <dbReference type="ARBA" id="ARBA00005417"/>
    </source>
</evidence>
<keyword evidence="4 6" id="KW-0067">ATP-binding</keyword>
<reference evidence="6 7" key="1">
    <citation type="submission" date="2023-08" db="EMBL/GenBank/DDBJ databases">
        <title>Implementing the SeqCode for naming new Mesorhizobium species isolated from Vachellia karroo root nodules.</title>
        <authorList>
            <person name="Van Lill M."/>
        </authorList>
    </citation>
    <scope>NUCLEOTIDE SEQUENCE [LARGE SCALE GENOMIC DNA]</scope>
    <source>
        <strain evidence="6 7">VK2B</strain>
    </source>
</reference>
<evidence type="ECO:0000259" key="5">
    <source>
        <dbReference type="PROSITE" id="PS50893"/>
    </source>
</evidence>
<dbReference type="RefSeq" id="WP_320298573.1">
    <property type="nucleotide sequence ID" value="NZ_JAVIIU010000017.1"/>
</dbReference>
<comment type="caution">
    <text evidence="6">The sequence shown here is derived from an EMBL/GenBank/DDBJ whole genome shotgun (WGS) entry which is preliminary data.</text>
</comment>
<evidence type="ECO:0000256" key="4">
    <source>
        <dbReference type="ARBA" id="ARBA00022840"/>
    </source>
</evidence>
<name>A0ABU4YNF8_9HYPH</name>
<dbReference type="SMART" id="SM00382">
    <property type="entry name" value="AAA"/>
    <property type="match status" value="1"/>
</dbReference>
<dbReference type="PANTHER" id="PTHR42781">
    <property type="entry name" value="SPERMIDINE/PUTRESCINE IMPORT ATP-BINDING PROTEIN POTA"/>
    <property type="match status" value="1"/>
</dbReference>
<protein>
    <submittedName>
        <fullName evidence="6">ABC transporter ATP-binding protein</fullName>
    </submittedName>
</protein>
<evidence type="ECO:0000313" key="7">
    <source>
        <dbReference type="Proteomes" id="UP001280156"/>
    </source>
</evidence>
<comment type="similarity">
    <text evidence="1">Belongs to the ABC transporter superfamily.</text>
</comment>
<dbReference type="PANTHER" id="PTHR42781:SF4">
    <property type="entry name" value="SPERMIDINE_PUTRESCINE IMPORT ATP-BINDING PROTEIN POTA"/>
    <property type="match status" value="1"/>
</dbReference>
<dbReference type="InterPro" id="IPR017871">
    <property type="entry name" value="ABC_transporter-like_CS"/>
</dbReference>
<gene>
    <name evidence="6" type="ORF">RFM52_25560</name>
</gene>
<dbReference type="GO" id="GO:0005524">
    <property type="term" value="F:ATP binding"/>
    <property type="evidence" value="ECO:0007669"/>
    <property type="project" value="UniProtKB-KW"/>
</dbReference>
<dbReference type="SUPFAM" id="SSF50331">
    <property type="entry name" value="MOP-like"/>
    <property type="match status" value="1"/>
</dbReference>
<evidence type="ECO:0000256" key="2">
    <source>
        <dbReference type="ARBA" id="ARBA00022448"/>
    </source>
</evidence>